<dbReference type="PANTHER" id="PTHR14218">
    <property type="entry name" value="PROTEASE S8 TRIPEPTIDYL PEPTIDASE I CLN2"/>
    <property type="match status" value="1"/>
</dbReference>
<comment type="caution">
    <text evidence="1">Lacks conserved residue(s) required for the propagation of feature annotation.</text>
</comment>
<dbReference type="SUPFAM" id="SSF52743">
    <property type="entry name" value="Subtilisin-like"/>
    <property type="match status" value="1"/>
</dbReference>
<dbReference type="GO" id="GO:0046872">
    <property type="term" value="F:metal ion binding"/>
    <property type="evidence" value="ECO:0007669"/>
    <property type="project" value="UniProtKB-UniRule"/>
</dbReference>
<feature type="binding site" evidence="1">
    <location>
        <position position="64"/>
    </location>
    <ligand>
        <name>Ca(2+)</name>
        <dbReference type="ChEBI" id="CHEBI:29108"/>
    </ligand>
</feature>
<dbReference type="Gene3D" id="3.40.50.200">
    <property type="entry name" value="Peptidase S8/S53 domain"/>
    <property type="match status" value="1"/>
</dbReference>
<comment type="cofactor">
    <cofactor evidence="1">
        <name>Ca(2+)</name>
        <dbReference type="ChEBI" id="CHEBI:29108"/>
    </cofactor>
    <text evidence="1">Binds 1 Ca(2+) ion per subunit.</text>
</comment>
<keyword evidence="1" id="KW-0479">Metal-binding</keyword>
<evidence type="ECO:0000256" key="1">
    <source>
        <dbReference type="PROSITE-ProRule" id="PRU01032"/>
    </source>
</evidence>
<dbReference type="InterPro" id="IPR050819">
    <property type="entry name" value="Tripeptidyl-peptidase_I"/>
</dbReference>
<evidence type="ECO:0000313" key="4">
    <source>
        <dbReference type="Proteomes" id="UP001215598"/>
    </source>
</evidence>
<dbReference type="GO" id="GO:0006508">
    <property type="term" value="P:proteolysis"/>
    <property type="evidence" value="ECO:0007669"/>
    <property type="project" value="InterPro"/>
</dbReference>
<dbReference type="InterPro" id="IPR030400">
    <property type="entry name" value="Sedolisin_dom"/>
</dbReference>
<reference evidence="3" key="1">
    <citation type="submission" date="2023-03" db="EMBL/GenBank/DDBJ databases">
        <title>Massive genome expansion in bonnet fungi (Mycena s.s.) driven by repeated elements and novel gene families across ecological guilds.</title>
        <authorList>
            <consortium name="Lawrence Berkeley National Laboratory"/>
            <person name="Harder C.B."/>
            <person name="Miyauchi S."/>
            <person name="Viragh M."/>
            <person name="Kuo A."/>
            <person name="Thoen E."/>
            <person name="Andreopoulos B."/>
            <person name="Lu D."/>
            <person name="Skrede I."/>
            <person name="Drula E."/>
            <person name="Henrissat B."/>
            <person name="Morin E."/>
            <person name="Kohler A."/>
            <person name="Barry K."/>
            <person name="LaButti K."/>
            <person name="Morin E."/>
            <person name="Salamov A."/>
            <person name="Lipzen A."/>
            <person name="Mereny Z."/>
            <person name="Hegedus B."/>
            <person name="Baldrian P."/>
            <person name="Stursova M."/>
            <person name="Weitz H."/>
            <person name="Taylor A."/>
            <person name="Grigoriev I.V."/>
            <person name="Nagy L.G."/>
            <person name="Martin F."/>
            <person name="Kauserud H."/>
        </authorList>
    </citation>
    <scope>NUCLEOTIDE SEQUENCE</scope>
    <source>
        <strain evidence="3">CBHHK182m</strain>
    </source>
</reference>
<evidence type="ECO:0000259" key="2">
    <source>
        <dbReference type="PROSITE" id="PS51695"/>
    </source>
</evidence>
<dbReference type="EMBL" id="JARKIB010000098">
    <property type="protein sequence ID" value="KAJ7741724.1"/>
    <property type="molecule type" value="Genomic_DNA"/>
</dbReference>
<proteinExistence type="predicted"/>
<dbReference type="GO" id="GO:0004252">
    <property type="term" value="F:serine-type endopeptidase activity"/>
    <property type="evidence" value="ECO:0007669"/>
    <property type="project" value="InterPro"/>
</dbReference>
<accession>A0AAD7IGG1</accession>
<protein>
    <recommendedName>
        <fullName evidence="2">Peptidase S53 domain-containing protein</fullName>
    </recommendedName>
</protein>
<dbReference type="PROSITE" id="PS51695">
    <property type="entry name" value="SEDOLISIN"/>
    <property type="match status" value="1"/>
</dbReference>
<keyword evidence="4" id="KW-1185">Reference proteome</keyword>
<feature type="non-terminal residue" evidence="3">
    <location>
        <position position="85"/>
    </location>
</feature>
<keyword evidence="1" id="KW-0106">Calcium</keyword>
<dbReference type="GO" id="GO:0008240">
    <property type="term" value="F:tripeptidyl-peptidase activity"/>
    <property type="evidence" value="ECO:0007669"/>
    <property type="project" value="TreeGrafter"/>
</dbReference>
<comment type="caution">
    <text evidence="3">The sequence shown here is derived from an EMBL/GenBank/DDBJ whole genome shotgun (WGS) entry which is preliminary data.</text>
</comment>
<feature type="binding site" evidence="1">
    <location>
        <position position="47"/>
    </location>
    <ligand>
        <name>Ca(2+)</name>
        <dbReference type="ChEBI" id="CHEBI:29108"/>
    </ligand>
</feature>
<feature type="binding site" evidence="1">
    <location>
        <position position="66"/>
    </location>
    <ligand>
        <name>Ca(2+)</name>
        <dbReference type="ChEBI" id="CHEBI:29108"/>
    </ligand>
</feature>
<dbReference type="AlphaFoldDB" id="A0AAD7IGG1"/>
<sequence>GTSCSSPGFASVIALINDRLVAENKPTLGFLPPWLYGTVASSGALTDITVGHNSGDDGFDAAVGWDPLTGLGTPIFDKLLAAALA</sequence>
<organism evidence="3 4">
    <name type="scientific">Mycena metata</name>
    <dbReference type="NCBI Taxonomy" id="1033252"/>
    <lineage>
        <taxon>Eukaryota</taxon>
        <taxon>Fungi</taxon>
        <taxon>Dikarya</taxon>
        <taxon>Basidiomycota</taxon>
        <taxon>Agaricomycotina</taxon>
        <taxon>Agaricomycetes</taxon>
        <taxon>Agaricomycetidae</taxon>
        <taxon>Agaricales</taxon>
        <taxon>Marasmiineae</taxon>
        <taxon>Mycenaceae</taxon>
        <taxon>Mycena</taxon>
    </lineage>
</organism>
<feature type="domain" description="Peptidase S53" evidence="2">
    <location>
        <begin position="1"/>
        <end position="85"/>
    </location>
</feature>
<evidence type="ECO:0000313" key="3">
    <source>
        <dbReference type="EMBL" id="KAJ7741724.1"/>
    </source>
</evidence>
<dbReference type="Proteomes" id="UP001215598">
    <property type="component" value="Unassembled WGS sequence"/>
</dbReference>
<feature type="binding site" evidence="1">
    <location>
        <position position="48"/>
    </location>
    <ligand>
        <name>Ca(2+)</name>
        <dbReference type="ChEBI" id="CHEBI:29108"/>
    </ligand>
</feature>
<name>A0AAD7IGG1_9AGAR</name>
<dbReference type="InterPro" id="IPR036852">
    <property type="entry name" value="Peptidase_S8/S53_dom_sf"/>
</dbReference>
<dbReference type="PANTHER" id="PTHR14218:SF10">
    <property type="entry name" value="PEPTIDASE S53 DOMAIN-CONTAINING PROTEIN"/>
    <property type="match status" value="1"/>
</dbReference>
<gene>
    <name evidence="3" type="ORF">B0H16DRAFT_1323658</name>
</gene>